<dbReference type="GO" id="GO:0042352">
    <property type="term" value="P:GDP-L-fucose salvage"/>
    <property type="evidence" value="ECO:0007669"/>
    <property type="project" value="TreeGrafter"/>
</dbReference>
<dbReference type="OrthoDB" id="10471314at2759"/>
<keyword evidence="1" id="KW-0808">Transferase</keyword>
<evidence type="ECO:0000256" key="2">
    <source>
        <dbReference type="ARBA" id="ARBA00022741"/>
    </source>
</evidence>
<organism evidence="6 7">
    <name type="scientific">Prunus yedoensis var. nudiflora</name>
    <dbReference type="NCBI Taxonomy" id="2094558"/>
    <lineage>
        <taxon>Eukaryota</taxon>
        <taxon>Viridiplantae</taxon>
        <taxon>Streptophyta</taxon>
        <taxon>Embryophyta</taxon>
        <taxon>Tracheophyta</taxon>
        <taxon>Spermatophyta</taxon>
        <taxon>Magnoliopsida</taxon>
        <taxon>eudicotyledons</taxon>
        <taxon>Gunneridae</taxon>
        <taxon>Pentapetalae</taxon>
        <taxon>rosids</taxon>
        <taxon>fabids</taxon>
        <taxon>Rosales</taxon>
        <taxon>Rosaceae</taxon>
        <taxon>Amygdaloideae</taxon>
        <taxon>Amygdaleae</taxon>
        <taxon>Prunus</taxon>
    </lineage>
</organism>
<evidence type="ECO:0000256" key="3">
    <source>
        <dbReference type="ARBA" id="ARBA00022777"/>
    </source>
</evidence>
<dbReference type="GO" id="GO:0050201">
    <property type="term" value="F:fucokinase activity"/>
    <property type="evidence" value="ECO:0007669"/>
    <property type="project" value="TreeGrafter"/>
</dbReference>
<feature type="compositionally biased region" description="Low complexity" evidence="4">
    <location>
        <begin position="88"/>
        <end position="97"/>
    </location>
</feature>
<evidence type="ECO:0000256" key="4">
    <source>
        <dbReference type="SAM" id="MobiDB-lite"/>
    </source>
</evidence>
<feature type="region of interest" description="Disordered" evidence="4">
    <location>
        <begin position="88"/>
        <end position="110"/>
    </location>
</feature>
<keyword evidence="3 6" id="KW-0418">Kinase</keyword>
<proteinExistence type="predicted"/>
<dbReference type="InterPro" id="IPR052203">
    <property type="entry name" value="GHMP_Kinase-Related"/>
</dbReference>
<keyword evidence="7" id="KW-1185">Reference proteome</keyword>
<evidence type="ECO:0000313" key="6">
    <source>
        <dbReference type="EMBL" id="PQQ21698.1"/>
    </source>
</evidence>
<dbReference type="AlphaFoldDB" id="A0A314ZWN5"/>
<dbReference type="PANTHER" id="PTHR32463:SF0">
    <property type="entry name" value="L-FUCOSE KINASE"/>
    <property type="match status" value="1"/>
</dbReference>
<evidence type="ECO:0000256" key="1">
    <source>
        <dbReference type="ARBA" id="ARBA00022679"/>
    </source>
</evidence>
<sequence>MFSYCAYDLSFLHFGTSSEVLDHLSGASSVLIGRRHQCSIPATNLSDIAASAVLLSSKIAPAVSIGEDSLIYDQPFPVEYKLVRTSGSSLSLGGSASRTHRKSHSVLWPS</sequence>
<dbReference type="PANTHER" id="PTHR32463">
    <property type="entry name" value="L-FUCOSE KINASE"/>
    <property type="match status" value="1"/>
</dbReference>
<comment type="caution">
    <text evidence="6">The sequence shown here is derived from an EMBL/GenBank/DDBJ whole genome shotgun (WGS) entry which is preliminary data.</text>
</comment>
<reference evidence="6 7" key="1">
    <citation type="submission" date="2018-02" db="EMBL/GenBank/DDBJ databases">
        <title>Draft genome of wild Prunus yedoensis var. nudiflora.</title>
        <authorList>
            <person name="Baek S."/>
            <person name="Kim J.-H."/>
            <person name="Choi K."/>
            <person name="Kim G.-B."/>
            <person name="Cho A."/>
            <person name="Jang H."/>
            <person name="Shin C.-H."/>
            <person name="Yu H.-J."/>
            <person name="Mun J.-H."/>
        </authorList>
    </citation>
    <scope>NUCLEOTIDE SEQUENCE [LARGE SCALE GENOMIC DNA]</scope>
    <source>
        <strain evidence="7">cv. Jeju island</strain>
        <tissue evidence="6">Leaf</tissue>
    </source>
</reference>
<dbReference type="Proteomes" id="UP000250321">
    <property type="component" value="Unassembled WGS sequence"/>
</dbReference>
<evidence type="ECO:0000313" key="7">
    <source>
        <dbReference type="Proteomes" id="UP000250321"/>
    </source>
</evidence>
<dbReference type="STRING" id="2094558.A0A314ZWN5"/>
<gene>
    <name evidence="6" type="ORF">Pyn_38249</name>
</gene>
<dbReference type="Pfam" id="PF07959">
    <property type="entry name" value="Fucose_pyrophosphorylase"/>
    <property type="match status" value="1"/>
</dbReference>
<accession>A0A314ZWN5</accession>
<protein>
    <submittedName>
        <fullName evidence="6">Bifunctional fucokinase/fucose pyrophosphorylase</fullName>
    </submittedName>
</protein>
<evidence type="ECO:0000259" key="5">
    <source>
        <dbReference type="Pfam" id="PF07959"/>
    </source>
</evidence>
<keyword evidence="2" id="KW-0547">Nucleotide-binding</keyword>
<dbReference type="GO" id="GO:0000166">
    <property type="term" value="F:nucleotide binding"/>
    <property type="evidence" value="ECO:0007669"/>
    <property type="project" value="UniProtKB-KW"/>
</dbReference>
<dbReference type="InterPro" id="IPR012887">
    <property type="entry name" value="GDP_fucose_pyrophosphorylase"/>
</dbReference>
<feature type="domain" description="GDP-fucose pyrophosphorylase" evidence="5">
    <location>
        <begin position="8"/>
        <end position="73"/>
    </location>
</feature>
<dbReference type="EMBL" id="PJQY01000006">
    <property type="protein sequence ID" value="PQQ21698.1"/>
    <property type="molecule type" value="Genomic_DNA"/>
</dbReference>
<name>A0A314ZWN5_PRUYE</name>